<keyword evidence="1" id="KW-1133">Transmembrane helix</keyword>
<dbReference type="STRING" id="1715693.PH7735_02932"/>
<accession>A0A0P1ICV4</accession>
<feature type="transmembrane region" description="Helical" evidence="1">
    <location>
        <begin position="6"/>
        <end position="22"/>
    </location>
</feature>
<gene>
    <name evidence="2" type="ORF">PH7735_02932</name>
</gene>
<dbReference type="EMBL" id="CYTW01000003">
    <property type="protein sequence ID" value="CUK05670.1"/>
    <property type="molecule type" value="Genomic_DNA"/>
</dbReference>
<keyword evidence="1" id="KW-0812">Transmembrane</keyword>
<dbReference type="AlphaFoldDB" id="A0A0P1ICV4"/>
<reference evidence="3" key="1">
    <citation type="submission" date="2015-09" db="EMBL/GenBank/DDBJ databases">
        <authorList>
            <person name="Rodrigo-Torres Lidia"/>
            <person name="Arahal R.David."/>
        </authorList>
    </citation>
    <scope>NUCLEOTIDE SEQUENCE [LARGE SCALE GENOMIC DNA]</scope>
    <source>
        <strain evidence="3">CECT 7735</strain>
    </source>
</reference>
<dbReference type="RefSeq" id="WP_058312096.1">
    <property type="nucleotide sequence ID" value="NZ_CYTW01000003.1"/>
</dbReference>
<dbReference type="GeneID" id="83881931"/>
<sequence length="129" mass="14372">MPLTVLLPLVVFGIAGIAILLHRSGLTAPRRFQDIADAEAAWLREFPDMRPLETHIDRKNQNAVIRTERGGGLVWCIGADTVARPLEGFAVLETENGLDIKFDDFSAPRAELSLSETDRLYWKTLLDPS</sequence>
<dbReference type="Proteomes" id="UP000051870">
    <property type="component" value="Unassembled WGS sequence"/>
</dbReference>
<evidence type="ECO:0000313" key="3">
    <source>
        <dbReference type="Proteomes" id="UP000051870"/>
    </source>
</evidence>
<proteinExistence type="predicted"/>
<evidence type="ECO:0000256" key="1">
    <source>
        <dbReference type="SAM" id="Phobius"/>
    </source>
</evidence>
<protein>
    <submittedName>
        <fullName evidence="2">Uncharacterized protein</fullName>
    </submittedName>
</protein>
<evidence type="ECO:0000313" key="2">
    <source>
        <dbReference type="EMBL" id="CUK05670.1"/>
    </source>
</evidence>
<keyword evidence="3" id="KW-1185">Reference proteome</keyword>
<keyword evidence="1" id="KW-0472">Membrane</keyword>
<name>A0A0P1ICV4_9RHOB</name>
<organism evidence="2 3">
    <name type="scientific">Shimia thalassica</name>
    <dbReference type="NCBI Taxonomy" id="1715693"/>
    <lineage>
        <taxon>Bacteria</taxon>
        <taxon>Pseudomonadati</taxon>
        <taxon>Pseudomonadota</taxon>
        <taxon>Alphaproteobacteria</taxon>
        <taxon>Rhodobacterales</taxon>
        <taxon>Roseobacteraceae</taxon>
    </lineage>
</organism>